<organism evidence="3 4">
    <name type="scientific">Strigomonas culicis</name>
    <dbReference type="NCBI Taxonomy" id="28005"/>
    <lineage>
        <taxon>Eukaryota</taxon>
        <taxon>Discoba</taxon>
        <taxon>Euglenozoa</taxon>
        <taxon>Kinetoplastea</taxon>
        <taxon>Metakinetoplastina</taxon>
        <taxon>Trypanosomatida</taxon>
        <taxon>Trypanosomatidae</taxon>
        <taxon>Strigomonadinae</taxon>
        <taxon>Strigomonas</taxon>
    </lineage>
</organism>
<dbReference type="InterPro" id="IPR013087">
    <property type="entry name" value="Znf_C2H2_type"/>
</dbReference>
<gene>
    <name evidence="3" type="ORF">STCU_03173</name>
</gene>
<sequence>MWRSTLARLAPATQVNSTTASAGGRLIRIRKKAKWIDRRSTRIPHNGKDTWTYGEQPSCALCHVRFRYKQDYEAHKESELHVNRLRWVETMDWWRQTGEPAHLKAAAEEWQWFEQRVLPQKAAEMGCSLDEARRVFRQAAMVESPEWHRRLQCPAARKEVKEPRDQRWPSSPKW</sequence>
<evidence type="ECO:0000313" key="4">
    <source>
        <dbReference type="Proteomes" id="UP000015354"/>
    </source>
</evidence>
<protein>
    <recommendedName>
        <fullName evidence="2">C2H2-type domain-containing protein</fullName>
    </recommendedName>
</protein>
<dbReference type="EMBL" id="ATMH01003173">
    <property type="protein sequence ID" value="EPY31852.1"/>
    <property type="molecule type" value="Genomic_DNA"/>
</dbReference>
<evidence type="ECO:0000256" key="1">
    <source>
        <dbReference type="SAM" id="MobiDB-lite"/>
    </source>
</evidence>
<accession>S9ULY1</accession>
<dbReference type="PROSITE" id="PS00028">
    <property type="entry name" value="ZINC_FINGER_C2H2_1"/>
    <property type="match status" value="1"/>
</dbReference>
<comment type="caution">
    <text evidence="3">The sequence shown here is derived from an EMBL/GenBank/DDBJ whole genome shotgun (WGS) entry which is preliminary data.</text>
</comment>
<feature type="compositionally biased region" description="Basic and acidic residues" evidence="1">
    <location>
        <begin position="156"/>
        <end position="167"/>
    </location>
</feature>
<evidence type="ECO:0000313" key="3">
    <source>
        <dbReference type="EMBL" id="EPY31852.1"/>
    </source>
</evidence>
<dbReference type="OrthoDB" id="275564at2759"/>
<proteinExistence type="predicted"/>
<keyword evidence="4" id="KW-1185">Reference proteome</keyword>
<name>S9ULY1_9TRYP</name>
<dbReference type="AlphaFoldDB" id="S9ULY1"/>
<feature type="domain" description="C2H2-type" evidence="2">
    <location>
        <begin position="59"/>
        <end position="81"/>
    </location>
</feature>
<feature type="region of interest" description="Disordered" evidence="1">
    <location>
        <begin position="155"/>
        <end position="174"/>
    </location>
</feature>
<dbReference type="Proteomes" id="UP000015354">
    <property type="component" value="Unassembled WGS sequence"/>
</dbReference>
<evidence type="ECO:0000259" key="2">
    <source>
        <dbReference type="PROSITE" id="PS00028"/>
    </source>
</evidence>
<reference evidence="3 4" key="1">
    <citation type="journal article" date="2013" name="PLoS ONE">
        <title>Predicting the Proteins of Angomonas deanei, Strigomonas culicis and Their Respective Endosymbionts Reveals New Aspects of the Trypanosomatidae Family.</title>
        <authorList>
            <person name="Motta M.C."/>
            <person name="Martins A.C."/>
            <person name="de Souza S.S."/>
            <person name="Catta-Preta C.M."/>
            <person name="Silva R."/>
            <person name="Klein C.C."/>
            <person name="de Almeida L.G."/>
            <person name="de Lima Cunha O."/>
            <person name="Ciapina L.P."/>
            <person name="Brocchi M."/>
            <person name="Colabardini A.C."/>
            <person name="de Araujo Lima B."/>
            <person name="Machado C.R."/>
            <person name="de Almeida Soares C.M."/>
            <person name="Probst C.M."/>
            <person name="de Menezes C.B."/>
            <person name="Thompson C.E."/>
            <person name="Bartholomeu D.C."/>
            <person name="Gradia D.F."/>
            <person name="Pavoni D.P."/>
            <person name="Grisard E.C."/>
            <person name="Fantinatti-Garboggini F."/>
            <person name="Marchini F.K."/>
            <person name="Rodrigues-Luiz G.F."/>
            <person name="Wagner G."/>
            <person name="Goldman G.H."/>
            <person name="Fietto J.L."/>
            <person name="Elias M.C."/>
            <person name="Goldman M.H."/>
            <person name="Sagot M.F."/>
            <person name="Pereira M."/>
            <person name="Stoco P.H."/>
            <person name="de Mendonca-Neto R.P."/>
            <person name="Teixeira S.M."/>
            <person name="Maciel T.E."/>
            <person name="de Oliveira Mendes T.A."/>
            <person name="Urmenyi T.P."/>
            <person name="de Souza W."/>
            <person name="Schenkman S."/>
            <person name="de Vasconcelos A.T."/>
        </authorList>
    </citation>
    <scope>NUCLEOTIDE SEQUENCE [LARGE SCALE GENOMIC DNA]</scope>
</reference>